<accession>A0A8C0MLW6</accession>
<feature type="compositionally biased region" description="Gly residues" evidence="2">
    <location>
        <begin position="193"/>
        <end position="202"/>
    </location>
</feature>
<keyword evidence="1" id="KW-0479">Metal-binding</keyword>
<dbReference type="Gene3D" id="4.10.60.10">
    <property type="entry name" value="Zinc finger, CCHC-type"/>
    <property type="match status" value="1"/>
</dbReference>
<feature type="domain" description="CCHC-type" evidence="3">
    <location>
        <begin position="479"/>
        <end position="495"/>
    </location>
</feature>
<dbReference type="PANTHER" id="PTHR22639:SF4">
    <property type="entry name" value="ZINC FINGER CCHC DOMAIN-CONTAINING PROTEIN 3"/>
    <property type="match status" value="1"/>
</dbReference>
<feature type="compositionally biased region" description="Basic and acidic residues" evidence="2">
    <location>
        <begin position="42"/>
        <end position="52"/>
    </location>
</feature>
<feature type="region of interest" description="Disordered" evidence="2">
    <location>
        <begin position="1"/>
        <end position="285"/>
    </location>
</feature>
<dbReference type="Pfam" id="PF23057">
    <property type="entry name" value="RBD_ZCCHC3_1st"/>
    <property type="match status" value="1"/>
</dbReference>
<dbReference type="GO" id="GO:0003690">
    <property type="term" value="F:double-stranded DNA binding"/>
    <property type="evidence" value="ECO:0007669"/>
    <property type="project" value="InterPro"/>
</dbReference>
<feature type="compositionally biased region" description="Basic and acidic residues" evidence="2">
    <location>
        <begin position="173"/>
        <end position="191"/>
    </location>
</feature>
<dbReference type="Pfam" id="PF23058">
    <property type="entry name" value="RBD_ZCCHC3_2nd"/>
    <property type="match status" value="1"/>
</dbReference>
<dbReference type="Pfam" id="PF00098">
    <property type="entry name" value="zf-CCHC"/>
    <property type="match status" value="1"/>
</dbReference>
<feature type="compositionally biased region" description="Low complexity" evidence="2">
    <location>
        <begin position="253"/>
        <end position="266"/>
    </location>
</feature>
<name>A0A8C0MLW6_CANLF</name>
<dbReference type="InterPro" id="IPR036875">
    <property type="entry name" value="Znf_CCHC_sf"/>
</dbReference>
<keyword evidence="1" id="KW-0863">Zinc-finger</keyword>
<feature type="compositionally biased region" description="Basic and acidic residues" evidence="2">
    <location>
        <begin position="1"/>
        <end position="16"/>
    </location>
</feature>
<feature type="compositionally biased region" description="Low complexity" evidence="2">
    <location>
        <begin position="203"/>
        <end position="219"/>
    </location>
</feature>
<evidence type="ECO:0000256" key="1">
    <source>
        <dbReference type="PROSITE-ProRule" id="PRU00047"/>
    </source>
</evidence>
<feature type="compositionally biased region" description="Basic and acidic residues" evidence="2">
    <location>
        <begin position="220"/>
        <end position="246"/>
    </location>
</feature>
<reference evidence="4" key="2">
    <citation type="submission" date="2025-08" db="UniProtKB">
        <authorList>
            <consortium name="Ensembl"/>
        </authorList>
    </citation>
    <scope>IDENTIFICATION</scope>
</reference>
<dbReference type="AlphaFoldDB" id="A0A8C0MLW6"/>
<organism evidence="4 5">
    <name type="scientific">Canis lupus familiaris</name>
    <name type="common">Dog</name>
    <name type="synonym">Canis familiaris</name>
    <dbReference type="NCBI Taxonomy" id="9615"/>
    <lineage>
        <taxon>Eukaryota</taxon>
        <taxon>Metazoa</taxon>
        <taxon>Chordata</taxon>
        <taxon>Craniata</taxon>
        <taxon>Vertebrata</taxon>
        <taxon>Euteleostomi</taxon>
        <taxon>Mammalia</taxon>
        <taxon>Eutheria</taxon>
        <taxon>Laurasiatheria</taxon>
        <taxon>Carnivora</taxon>
        <taxon>Caniformia</taxon>
        <taxon>Canidae</taxon>
        <taxon>Canis</taxon>
    </lineage>
</organism>
<sequence>MSSRAACERANPRERGPGLPSPREGQGRAPGGASRLSAQEVGPERAPAEARRGAAVTRGLGAGAGSSAPRVNTFSWAGERSVEFQKKKKKKIHTHTPNPPQPRAGGRADGRPLAAGASGGCWEGGKMATGGGAEEERKRGRPQLLPPARPAARGEEAEGGREKMGWAQVVKNLAEKKGEFRESRPPRREEEGGSGVGGGLGCPAGLAAPGLGDFPPAGRGDPKGRRRDPAGEAADPRKKKGAAEPGRRKKAEAAAMAGPARPGAAEDAAERPAQDEQAVAAGPAAGPGKGRFLVRICFQGDEGACPTRDFVVGALILRSIGMDPSDIYAVIQIPGSREFDVSFRSAEKLALFLRVYEEKREQEDCWENFVVLGRSKSSLKTLFILFRNETVDVEDIVTWLKRHCDVLAVPVKVTDRFGIWTGEYKCEIELRQGEGGVRHLPGAFFLGAERGYSWYKGQPKTCFKCGSRTHMSGSCTQDRCFRCGEEGHLSPYCRKGIVCNLCGKRGHAFAQCPKAVHNSVAAQLTGVAGH</sequence>
<reference evidence="4" key="1">
    <citation type="submission" date="2019-03" db="EMBL/GenBank/DDBJ databases">
        <authorList>
            <person name="Warren W.C."/>
            <person name="Johnson G.S."/>
        </authorList>
    </citation>
    <scope>NUCLEOTIDE SEQUENCE [LARGE SCALE GENOMIC DNA]</scope>
    <source>
        <strain evidence="4">Basenji</strain>
    </source>
</reference>
<dbReference type="InterPro" id="IPR042509">
    <property type="entry name" value="ZCCHC3"/>
</dbReference>
<dbReference type="GO" id="GO:0008270">
    <property type="term" value="F:zinc ion binding"/>
    <property type="evidence" value="ECO:0007669"/>
    <property type="project" value="UniProtKB-KW"/>
</dbReference>
<dbReference type="PROSITE" id="PS50158">
    <property type="entry name" value="ZF_CCHC"/>
    <property type="match status" value="2"/>
</dbReference>
<dbReference type="InterPro" id="IPR057810">
    <property type="entry name" value="RBD_ZCCHC3_1st"/>
</dbReference>
<dbReference type="SUPFAM" id="SSF57756">
    <property type="entry name" value="Retrovirus zinc finger-like domains"/>
    <property type="match status" value="1"/>
</dbReference>
<evidence type="ECO:0000256" key="2">
    <source>
        <dbReference type="SAM" id="MobiDB-lite"/>
    </source>
</evidence>
<feature type="domain" description="CCHC-type" evidence="3">
    <location>
        <begin position="499"/>
        <end position="514"/>
    </location>
</feature>
<protein>
    <recommendedName>
        <fullName evidence="3">CCHC-type domain-containing protein</fullName>
    </recommendedName>
</protein>
<dbReference type="Proteomes" id="UP000694429">
    <property type="component" value="Chromosome 24"/>
</dbReference>
<feature type="compositionally biased region" description="Gly residues" evidence="2">
    <location>
        <begin position="117"/>
        <end position="132"/>
    </location>
</feature>
<feature type="compositionally biased region" description="Basic and acidic residues" evidence="2">
    <location>
        <begin position="152"/>
        <end position="164"/>
    </location>
</feature>
<proteinExistence type="predicted"/>
<dbReference type="InterPro" id="IPR001878">
    <property type="entry name" value="Znf_CCHC"/>
</dbReference>
<evidence type="ECO:0000259" key="3">
    <source>
        <dbReference type="PROSITE" id="PS50158"/>
    </source>
</evidence>
<dbReference type="SMART" id="SM00343">
    <property type="entry name" value="ZnF_C2HC"/>
    <property type="match status" value="3"/>
</dbReference>
<dbReference type="InterPro" id="IPR057811">
    <property type="entry name" value="RBD_ZCCHC3_2nd"/>
</dbReference>
<dbReference type="Ensembl" id="ENSCAFT00030013568.1">
    <property type="protein sequence ID" value="ENSCAFP00030011841.1"/>
    <property type="gene ID" value="ENSCAFG00030007416.1"/>
</dbReference>
<dbReference type="GO" id="GO:0002218">
    <property type="term" value="P:activation of innate immune response"/>
    <property type="evidence" value="ECO:0007669"/>
    <property type="project" value="InterPro"/>
</dbReference>
<evidence type="ECO:0000313" key="5">
    <source>
        <dbReference type="Proteomes" id="UP000694429"/>
    </source>
</evidence>
<dbReference type="PANTHER" id="PTHR22639">
    <property type="entry name" value="GAG-RELATED PROTEIN"/>
    <property type="match status" value="1"/>
</dbReference>
<dbReference type="GO" id="GO:0003723">
    <property type="term" value="F:RNA binding"/>
    <property type="evidence" value="ECO:0007669"/>
    <property type="project" value="InterPro"/>
</dbReference>
<keyword evidence="1" id="KW-0862">Zinc</keyword>
<evidence type="ECO:0000313" key="4">
    <source>
        <dbReference type="Ensembl" id="ENSCAFP00030011841.1"/>
    </source>
</evidence>